<protein>
    <recommendedName>
        <fullName evidence="4">Antitoxin</fullName>
    </recommendedName>
</protein>
<feature type="coiled-coil region" evidence="1">
    <location>
        <begin position="1"/>
        <end position="28"/>
    </location>
</feature>
<accession>A0AAU7P048</accession>
<name>A0AAU7P048_9GAMM</name>
<evidence type="ECO:0000313" key="3">
    <source>
        <dbReference type="Proteomes" id="UP001225378"/>
    </source>
</evidence>
<gene>
    <name evidence="2" type="ORF">Q9L42_020345</name>
</gene>
<evidence type="ECO:0000313" key="2">
    <source>
        <dbReference type="EMBL" id="XBS22666.1"/>
    </source>
</evidence>
<keyword evidence="2" id="KW-0614">Plasmid</keyword>
<keyword evidence="3" id="KW-1185">Reference proteome</keyword>
<dbReference type="RefSeq" id="WP_305910504.1">
    <property type="nucleotide sequence ID" value="NZ_CP157744.1"/>
</dbReference>
<sequence>MRLTRRQLQTALNRLAKANSEAQRQRALIYDHCVEVYGAGPGDLDNDAFIDAVDGGCGEAHGMTVDEFERSMKDCSER</sequence>
<dbReference type="EMBL" id="CP157744">
    <property type="protein sequence ID" value="XBS22666.1"/>
    <property type="molecule type" value="Genomic_DNA"/>
</dbReference>
<keyword evidence="1" id="KW-0175">Coiled coil</keyword>
<evidence type="ECO:0008006" key="4">
    <source>
        <dbReference type="Google" id="ProtNLM"/>
    </source>
</evidence>
<proteinExistence type="predicted"/>
<dbReference type="Proteomes" id="UP001225378">
    <property type="component" value="Plasmid unnamed2"/>
</dbReference>
<organism evidence="2 3">
    <name type="scientific">Methylomarinum roseum</name>
    <dbReference type="NCBI Taxonomy" id="3067653"/>
    <lineage>
        <taxon>Bacteria</taxon>
        <taxon>Pseudomonadati</taxon>
        <taxon>Pseudomonadota</taxon>
        <taxon>Gammaproteobacteria</taxon>
        <taxon>Methylococcales</taxon>
        <taxon>Methylococcaceae</taxon>
        <taxon>Methylomarinum</taxon>
    </lineage>
</organism>
<dbReference type="AlphaFoldDB" id="A0AAU7P048"/>
<dbReference type="KEGG" id="mech:Q9L42_020345"/>
<evidence type="ECO:0000256" key="1">
    <source>
        <dbReference type="SAM" id="Coils"/>
    </source>
</evidence>
<reference evidence="2 3" key="1">
    <citation type="journal article" date="2024" name="Microbiology">
        <title>Methylomarinum rosea sp. nov., a novel halophilic methanotrophic bacterium from the hypersaline Lake Elton.</title>
        <authorList>
            <person name="Suleimanov R.Z."/>
            <person name="Oshkin I.Y."/>
            <person name="Danilova O.V."/>
            <person name="Suzina N.E."/>
            <person name="Dedysh S.N."/>
        </authorList>
    </citation>
    <scope>NUCLEOTIDE SEQUENCE [LARGE SCALE GENOMIC DNA]</scope>
    <source>
        <strain evidence="2 3">Ch1-1</strain>
        <plasmid evidence="3">unnamed2</plasmid>
    </source>
</reference>
<geneLocation type="plasmid" evidence="2 3">
    <name>unnamed2</name>
</geneLocation>